<dbReference type="RefSeq" id="WP_123179469.1">
    <property type="nucleotide sequence ID" value="NZ_CP033614.1"/>
</dbReference>
<dbReference type="InterPro" id="IPR041049">
    <property type="entry name" value="DUF5615"/>
</dbReference>
<name>A0AAD0XPR9_9LEPT</name>
<feature type="domain" description="DUF5615" evidence="1">
    <location>
        <begin position="1"/>
        <end position="110"/>
    </location>
</feature>
<dbReference type="Pfam" id="PF18480">
    <property type="entry name" value="DUF5615"/>
    <property type="match status" value="1"/>
</dbReference>
<dbReference type="EMBL" id="CP033614">
    <property type="protein sequence ID" value="AYV55492.1"/>
    <property type="molecule type" value="Genomic_DNA"/>
</dbReference>
<evidence type="ECO:0000313" key="2">
    <source>
        <dbReference type="EMBL" id="AYV55492.1"/>
    </source>
</evidence>
<proteinExistence type="predicted"/>
<dbReference type="Proteomes" id="UP000276407">
    <property type="component" value="Chromosome 1"/>
</dbReference>
<evidence type="ECO:0000313" key="3">
    <source>
        <dbReference type="Proteomes" id="UP000276407"/>
    </source>
</evidence>
<evidence type="ECO:0000259" key="1">
    <source>
        <dbReference type="Pfam" id="PF18480"/>
    </source>
</evidence>
<protein>
    <recommendedName>
        <fullName evidence="1">DUF5615 domain-containing protein</fullName>
    </recommendedName>
</protein>
<dbReference type="AlphaFoldDB" id="A0AAD0XPR9"/>
<organism evidence="2 3">
    <name type="scientific">Leptospira kmetyi</name>
    <dbReference type="NCBI Taxonomy" id="408139"/>
    <lineage>
        <taxon>Bacteria</taxon>
        <taxon>Pseudomonadati</taxon>
        <taxon>Spirochaetota</taxon>
        <taxon>Spirochaetia</taxon>
        <taxon>Leptospirales</taxon>
        <taxon>Leptospiraceae</taxon>
        <taxon>Leptospira</taxon>
    </lineage>
</organism>
<sequence length="112" mass="12687">MTIWLDAQLSPKLATWISDEMGIKTLSVRELLLSSKTDREIFFQARGQSGVIIMSKDSDFIDLVNQYGPPPKFIWIRSGNTSNEFIKKTLIKTLPIALDLLQKTESIVEISD</sequence>
<dbReference type="KEGG" id="lkm:EFP84_08175"/>
<accession>A0AAD0XPR9</accession>
<gene>
    <name evidence="2" type="ORF">EFP84_08175</name>
</gene>
<reference evidence="2 3" key="1">
    <citation type="submission" date="2018-11" db="EMBL/GenBank/DDBJ databases">
        <title>Complete genome sequence of Leptospira kmetyi isolate LS 001/16 from soil sample associated with a leptospirosis patient in Kelantan.</title>
        <authorList>
            <person name="Muhammad Yusoff F."/>
            <person name="Muhammad Yusoff S."/>
            <person name="Ahmad M.N."/>
            <person name="Yusof N.Y."/>
            <person name="Aziah I."/>
        </authorList>
    </citation>
    <scope>NUCLEOTIDE SEQUENCE [LARGE SCALE GENOMIC DNA]</scope>
    <source>
        <strain evidence="2 3">LS 001/16</strain>
    </source>
</reference>